<reference evidence="3 4" key="1">
    <citation type="journal article" date="2019" name="Nat. Ecol. Evol.">
        <title>Megaphylogeny resolves global patterns of mushroom evolution.</title>
        <authorList>
            <person name="Varga T."/>
            <person name="Krizsan K."/>
            <person name="Foldi C."/>
            <person name="Dima B."/>
            <person name="Sanchez-Garcia M."/>
            <person name="Sanchez-Ramirez S."/>
            <person name="Szollosi G.J."/>
            <person name="Szarkandi J.G."/>
            <person name="Papp V."/>
            <person name="Albert L."/>
            <person name="Andreopoulos W."/>
            <person name="Angelini C."/>
            <person name="Antonin V."/>
            <person name="Barry K.W."/>
            <person name="Bougher N.L."/>
            <person name="Buchanan P."/>
            <person name="Buyck B."/>
            <person name="Bense V."/>
            <person name="Catcheside P."/>
            <person name="Chovatia M."/>
            <person name="Cooper J."/>
            <person name="Damon W."/>
            <person name="Desjardin D."/>
            <person name="Finy P."/>
            <person name="Geml J."/>
            <person name="Haridas S."/>
            <person name="Hughes K."/>
            <person name="Justo A."/>
            <person name="Karasinski D."/>
            <person name="Kautmanova I."/>
            <person name="Kiss B."/>
            <person name="Kocsube S."/>
            <person name="Kotiranta H."/>
            <person name="LaButti K.M."/>
            <person name="Lechner B.E."/>
            <person name="Liimatainen K."/>
            <person name="Lipzen A."/>
            <person name="Lukacs Z."/>
            <person name="Mihaltcheva S."/>
            <person name="Morgado L.N."/>
            <person name="Niskanen T."/>
            <person name="Noordeloos M.E."/>
            <person name="Ohm R.A."/>
            <person name="Ortiz-Santana B."/>
            <person name="Ovrebo C."/>
            <person name="Racz N."/>
            <person name="Riley R."/>
            <person name="Savchenko A."/>
            <person name="Shiryaev A."/>
            <person name="Soop K."/>
            <person name="Spirin V."/>
            <person name="Szebenyi C."/>
            <person name="Tomsovsky M."/>
            <person name="Tulloss R.E."/>
            <person name="Uehling J."/>
            <person name="Grigoriev I.V."/>
            <person name="Vagvolgyi C."/>
            <person name="Papp T."/>
            <person name="Martin F.M."/>
            <person name="Miettinen O."/>
            <person name="Hibbett D.S."/>
            <person name="Nagy L.G."/>
        </authorList>
    </citation>
    <scope>NUCLEOTIDE SEQUENCE [LARGE SCALE GENOMIC DNA]</scope>
    <source>
        <strain evidence="3 4">CBS 166.37</strain>
    </source>
</reference>
<evidence type="ECO:0000256" key="1">
    <source>
        <dbReference type="SAM" id="MobiDB-lite"/>
    </source>
</evidence>
<feature type="compositionally biased region" description="Low complexity" evidence="1">
    <location>
        <begin position="446"/>
        <end position="465"/>
    </location>
</feature>
<dbReference type="InterPro" id="IPR046522">
    <property type="entry name" value="DUF6699"/>
</dbReference>
<feature type="region of interest" description="Disordered" evidence="1">
    <location>
        <begin position="446"/>
        <end position="493"/>
    </location>
</feature>
<feature type="compositionally biased region" description="Low complexity" evidence="1">
    <location>
        <begin position="484"/>
        <end position="493"/>
    </location>
</feature>
<name>A0A5C3LSL7_9AGAR</name>
<accession>A0A5C3LSL7</accession>
<keyword evidence="4" id="KW-1185">Reference proteome</keyword>
<feature type="compositionally biased region" description="Pro residues" evidence="1">
    <location>
        <begin position="7"/>
        <end position="34"/>
    </location>
</feature>
<dbReference type="Proteomes" id="UP000308652">
    <property type="component" value="Unassembled WGS sequence"/>
</dbReference>
<gene>
    <name evidence="3" type="ORF">BDQ12DRAFT_334942</name>
</gene>
<dbReference type="STRING" id="68775.A0A5C3LSL7"/>
<dbReference type="Pfam" id="PF20415">
    <property type="entry name" value="DUF6699"/>
    <property type="match status" value="1"/>
</dbReference>
<dbReference type="OrthoDB" id="3352225at2759"/>
<feature type="domain" description="DUF6699" evidence="2">
    <location>
        <begin position="270"/>
        <end position="404"/>
    </location>
</feature>
<dbReference type="AlphaFoldDB" id="A0A5C3LSL7"/>
<evidence type="ECO:0000259" key="2">
    <source>
        <dbReference type="Pfam" id="PF20415"/>
    </source>
</evidence>
<evidence type="ECO:0000313" key="4">
    <source>
        <dbReference type="Proteomes" id="UP000308652"/>
    </source>
</evidence>
<protein>
    <recommendedName>
        <fullName evidence="2">DUF6699 domain-containing protein</fullName>
    </recommendedName>
</protein>
<dbReference type="EMBL" id="ML213627">
    <property type="protein sequence ID" value="TFK34908.1"/>
    <property type="molecule type" value="Genomic_DNA"/>
</dbReference>
<feature type="compositionally biased region" description="Pro residues" evidence="1">
    <location>
        <begin position="130"/>
        <end position="151"/>
    </location>
</feature>
<feature type="region of interest" description="Disordered" evidence="1">
    <location>
        <begin position="1"/>
        <end position="40"/>
    </location>
</feature>
<organism evidence="3 4">
    <name type="scientific">Crucibulum laeve</name>
    <dbReference type="NCBI Taxonomy" id="68775"/>
    <lineage>
        <taxon>Eukaryota</taxon>
        <taxon>Fungi</taxon>
        <taxon>Dikarya</taxon>
        <taxon>Basidiomycota</taxon>
        <taxon>Agaricomycotina</taxon>
        <taxon>Agaricomycetes</taxon>
        <taxon>Agaricomycetidae</taxon>
        <taxon>Agaricales</taxon>
        <taxon>Agaricineae</taxon>
        <taxon>Nidulariaceae</taxon>
        <taxon>Crucibulum</taxon>
    </lineage>
</organism>
<proteinExistence type="predicted"/>
<evidence type="ECO:0000313" key="3">
    <source>
        <dbReference type="EMBL" id="TFK34908.1"/>
    </source>
</evidence>
<sequence length="493" mass="52023">MSRGPTPFIPPLYSPEAPPVHPPLVPSPNGPPQNLPAWATTPANSAQYPVYPSSPYSGVPFIPNMQPAGTPGVFPGAFPPSGRGGTQAPLPGGFSSDYAGYPGFASTPYGGHAGLPPGWPTPNGPASAPLQPPGGMPWGPPGAAPVRPPYPSFQHPMSAGGHPGLGFNTPWPGIPGYNTPGPAPMDPWGIHAGGMAPAPHPGWPAGAQPAPPQAPLHRSEADMADRIDHFSTGDHYGPVLEPFLARVVRADVRINPLLQPPDESSDSPFLEWNMLFPSNNVHRSNDPTHVSWANGRGAPATFPRVTSLRIVSETIPWMITVTAQHPNVGVTCGEVIEGISHDLNRMCGQPEFDTFPVQTKRVVGEAYKHNRSRAYGAPGGILGDGLRRLDFLGQHTLFGGIESNERLVRRVCGDALPCTFVLKCTHRLPLTETEIRDQEVRHAAANAHAVAAAGHPASRASQASRNSRRSSRSPNIGVTVMSPSTTSTSTDSD</sequence>
<feature type="region of interest" description="Disordered" evidence="1">
    <location>
        <begin position="112"/>
        <end position="167"/>
    </location>
</feature>